<gene>
    <name evidence="2" type="ORF">MARA_26370</name>
</gene>
<keyword evidence="1" id="KW-0732">Signal</keyword>
<organism evidence="2 3">
    <name type="scientific">Mycolicibacterium arabiense</name>
    <dbReference type="NCBI Taxonomy" id="1286181"/>
    <lineage>
        <taxon>Bacteria</taxon>
        <taxon>Bacillati</taxon>
        <taxon>Actinomycetota</taxon>
        <taxon>Actinomycetes</taxon>
        <taxon>Mycobacteriales</taxon>
        <taxon>Mycobacteriaceae</taxon>
        <taxon>Mycolicibacterium</taxon>
    </lineage>
</organism>
<dbReference type="EMBL" id="AP022593">
    <property type="protein sequence ID" value="BBY49169.1"/>
    <property type="molecule type" value="Genomic_DNA"/>
</dbReference>
<protein>
    <submittedName>
        <fullName evidence="2">Phosphoglycerate mutase</fullName>
    </submittedName>
</protein>
<dbReference type="SUPFAM" id="SSF53254">
    <property type="entry name" value="Phosphoglycerate mutase-like"/>
    <property type="match status" value="1"/>
</dbReference>
<dbReference type="InterPro" id="IPR029033">
    <property type="entry name" value="His_PPase_superfam"/>
</dbReference>
<dbReference type="KEGG" id="marz:MARA_26370"/>
<accession>A0A7I7RZ02</accession>
<evidence type="ECO:0000313" key="2">
    <source>
        <dbReference type="EMBL" id="BBY49169.1"/>
    </source>
</evidence>
<dbReference type="PANTHER" id="PTHR48100:SF58">
    <property type="entry name" value="PE-PGRS FAMILY PROTEIN PE_PGRS11"/>
    <property type="match status" value="1"/>
</dbReference>
<sequence>MSRLRRTLGVLFASMTAALVVAAPASADPDVTITFVRHAESAGNASGIIDTTVPGPSITPEGERQAKEVAVELARTPHDGIYASSMIRTQQTAQPLADQLGLPIVVLDGLREIEAGDLEGTPERDALTGYFQPLRQWLDGDRAARIPGSIDGNEFDARFDQAVDAVYGSGQQQPVVYSHGAAIAMWTMLNVDDPPLDLAESKPLPNTGRVVVRGNPHDGWHLVEWDGAEVE</sequence>
<dbReference type="RefSeq" id="WP_163918848.1">
    <property type="nucleotide sequence ID" value="NZ_AP022593.1"/>
</dbReference>
<name>A0A7I7RZ02_9MYCO</name>
<dbReference type="InterPro" id="IPR013078">
    <property type="entry name" value="His_Pase_superF_clade-1"/>
</dbReference>
<proteinExistence type="predicted"/>
<reference evidence="2 3" key="1">
    <citation type="journal article" date="2019" name="Emerg. Microbes Infect.">
        <title>Comprehensive subspecies identification of 175 nontuberculous mycobacteria species based on 7547 genomic profiles.</title>
        <authorList>
            <person name="Matsumoto Y."/>
            <person name="Kinjo T."/>
            <person name="Motooka D."/>
            <person name="Nabeya D."/>
            <person name="Jung N."/>
            <person name="Uechi K."/>
            <person name="Horii T."/>
            <person name="Iida T."/>
            <person name="Fujita J."/>
            <person name="Nakamura S."/>
        </authorList>
    </citation>
    <scope>NUCLEOTIDE SEQUENCE [LARGE SCALE GENOMIC DNA]</scope>
    <source>
        <strain evidence="2 3">JCM 18538</strain>
    </source>
</reference>
<geneLocation type="plasmid" evidence="3">
    <name>pjcm18538 dna</name>
</geneLocation>
<dbReference type="AlphaFoldDB" id="A0A7I7RZ02"/>
<dbReference type="Proteomes" id="UP000467428">
    <property type="component" value="Chromosome"/>
</dbReference>
<evidence type="ECO:0000313" key="3">
    <source>
        <dbReference type="Proteomes" id="UP000467428"/>
    </source>
</evidence>
<dbReference type="GO" id="GO:0016791">
    <property type="term" value="F:phosphatase activity"/>
    <property type="evidence" value="ECO:0007669"/>
    <property type="project" value="TreeGrafter"/>
</dbReference>
<dbReference type="InterPro" id="IPR050275">
    <property type="entry name" value="PGM_Phosphatase"/>
</dbReference>
<evidence type="ECO:0000256" key="1">
    <source>
        <dbReference type="SAM" id="SignalP"/>
    </source>
</evidence>
<dbReference type="Pfam" id="PF00300">
    <property type="entry name" value="His_Phos_1"/>
    <property type="match status" value="1"/>
</dbReference>
<dbReference type="PANTHER" id="PTHR48100">
    <property type="entry name" value="BROAD-SPECIFICITY PHOSPHATASE YOR283W-RELATED"/>
    <property type="match status" value="1"/>
</dbReference>
<dbReference type="Gene3D" id="3.40.50.1240">
    <property type="entry name" value="Phosphoglycerate mutase-like"/>
    <property type="match status" value="1"/>
</dbReference>
<keyword evidence="3" id="KW-1185">Reference proteome</keyword>
<dbReference type="GO" id="GO:0005737">
    <property type="term" value="C:cytoplasm"/>
    <property type="evidence" value="ECO:0007669"/>
    <property type="project" value="TreeGrafter"/>
</dbReference>
<dbReference type="CDD" id="cd07067">
    <property type="entry name" value="HP_PGM_like"/>
    <property type="match status" value="1"/>
</dbReference>
<feature type="chain" id="PRO_5038422911" evidence="1">
    <location>
        <begin position="23"/>
        <end position="231"/>
    </location>
</feature>
<dbReference type="SMART" id="SM00855">
    <property type="entry name" value="PGAM"/>
    <property type="match status" value="1"/>
</dbReference>
<feature type="signal peptide" evidence="1">
    <location>
        <begin position="1"/>
        <end position="22"/>
    </location>
</feature>